<feature type="domain" description="Major facilitator superfamily (MFS) profile" evidence="9">
    <location>
        <begin position="28"/>
        <end position="415"/>
    </location>
</feature>
<dbReference type="InterPro" id="IPR020846">
    <property type="entry name" value="MFS_dom"/>
</dbReference>
<dbReference type="InterPro" id="IPR036259">
    <property type="entry name" value="MFS_trans_sf"/>
</dbReference>
<dbReference type="PANTHER" id="PTHR23502">
    <property type="entry name" value="MAJOR FACILITATOR SUPERFAMILY"/>
    <property type="match status" value="1"/>
</dbReference>
<evidence type="ECO:0000256" key="1">
    <source>
        <dbReference type="ARBA" id="ARBA00004651"/>
    </source>
</evidence>
<feature type="transmembrane region" description="Helical" evidence="8">
    <location>
        <begin position="95"/>
        <end position="117"/>
    </location>
</feature>
<keyword evidence="11" id="KW-1185">Reference proteome</keyword>
<name>A0ABS5TS84_9ACTN</name>
<evidence type="ECO:0000256" key="4">
    <source>
        <dbReference type="ARBA" id="ARBA00022475"/>
    </source>
</evidence>
<evidence type="ECO:0000256" key="5">
    <source>
        <dbReference type="ARBA" id="ARBA00022692"/>
    </source>
</evidence>
<evidence type="ECO:0000259" key="9">
    <source>
        <dbReference type="PROSITE" id="PS50850"/>
    </source>
</evidence>
<keyword evidence="7 8" id="KW-0472">Membrane</keyword>
<keyword evidence="4" id="KW-1003">Cell membrane</keyword>
<dbReference type="Pfam" id="PF07690">
    <property type="entry name" value="MFS_1"/>
    <property type="match status" value="1"/>
</dbReference>
<evidence type="ECO:0000313" key="10">
    <source>
        <dbReference type="EMBL" id="MBT0773654.1"/>
    </source>
</evidence>
<feature type="transmembrane region" description="Helical" evidence="8">
    <location>
        <begin position="300"/>
        <end position="321"/>
    </location>
</feature>
<dbReference type="InterPro" id="IPR004812">
    <property type="entry name" value="Efflux_drug-R_Bcr/CmlA"/>
</dbReference>
<dbReference type="SUPFAM" id="SSF103473">
    <property type="entry name" value="MFS general substrate transporter"/>
    <property type="match status" value="1"/>
</dbReference>
<keyword evidence="5 8" id="KW-0812">Transmembrane</keyword>
<comment type="caution">
    <text evidence="10">The sequence shown here is derived from an EMBL/GenBank/DDBJ whole genome shotgun (WGS) entry which is preliminary data.</text>
</comment>
<dbReference type="PANTHER" id="PTHR23502:SF132">
    <property type="entry name" value="POLYAMINE TRANSPORTER 2-RELATED"/>
    <property type="match status" value="1"/>
</dbReference>
<evidence type="ECO:0000256" key="8">
    <source>
        <dbReference type="SAM" id="Phobius"/>
    </source>
</evidence>
<dbReference type="Gene3D" id="1.20.1720.10">
    <property type="entry name" value="Multidrug resistance protein D"/>
    <property type="match status" value="1"/>
</dbReference>
<feature type="transmembrane region" description="Helical" evidence="8">
    <location>
        <begin position="183"/>
        <end position="203"/>
    </location>
</feature>
<proteinExistence type="inferred from homology"/>
<reference evidence="10 11" key="1">
    <citation type="submission" date="2021-05" db="EMBL/GenBank/DDBJ databases">
        <title>Kineosporia and Streptomyces sp. nov. two new marine actinobacteria isolated from Coral.</title>
        <authorList>
            <person name="Buangrab K."/>
            <person name="Sutthacheep M."/>
            <person name="Yeemin T."/>
            <person name="Harunari E."/>
            <person name="Igarashi Y."/>
            <person name="Kanchanasin P."/>
            <person name="Tanasupawat S."/>
            <person name="Phongsopitanun W."/>
        </authorList>
    </citation>
    <scope>NUCLEOTIDE SEQUENCE [LARGE SCALE GENOMIC DNA]</scope>
    <source>
        <strain evidence="10 11">J2-2</strain>
    </source>
</reference>
<dbReference type="PROSITE" id="PS50850">
    <property type="entry name" value="MFS"/>
    <property type="match status" value="1"/>
</dbReference>
<evidence type="ECO:0000313" key="11">
    <source>
        <dbReference type="Proteomes" id="UP001197247"/>
    </source>
</evidence>
<dbReference type="InterPro" id="IPR011701">
    <property type="entry name" value="MFS"/>
</dbReference>
<dbReference type="PROSITE" id="PS00216">
    <property type="entry name" value="SUGAR_TRANSPORT_1"/>
    <property type="match status" value="1"/>
</dbReference>
<dbReference type="InterPro" id="IPR005829">
    <property type="entry name" value="Sugar_transporter_CS"/>
</dbReference>
<feature type="transmembrane region" description="Helical" evidence="8">
    <location>
        <begin position="358"/>
        <end position="378"/>
    </location>
</feature>
<evidence type="ECO:0000256" key="2">
    <source>
        <dbReference type="ARBA" id="ARBA00006236"/>
    </source>
</evidence>
<evidence type="ECO:0000256" key="6">
    <source>
        <dbReference type="ARBA" id="ARBA00022989"/>
    </source>
</evidence>
<feature type="transmembrane region" description="Helical" evidence="8">
    <location>
        <begin position="390"/>
        <end position="411"/>
    </location>
</feature>
<dbReference type="RefSeq" id="WP_214160194.1">
    <property type="nucleotide sequence ID" value="NZ_JAHBAY010000019.1"/>
</dbReference>
<feature type="transmembrane region" description="Helical" evidence="8">
    <location>
        <begin position="267"/>
        <end position="288"/>
    </location>
</feature>
<gene>
    <name evidence="10" type="ORF">KIH74_32215</name>
</gene>
<organism evidence="10 11">
    <name type="scientific">Kineosporia corallincola</name>
    <dbReference type="NCBI Taxonomy" id="2835133"/>
    <lineage>
        <taxon>Bacteria</taxon>
        <taxon>Bacillati</taxon>
        <taxon>Actinomycetota</taxon>
        <taxon>Actinomycetes</taxon>
        <taxon>Kineosporiales</taxon>
        <taxon>Kineosporiaceae</taxon>
        <taxon>Kineosporia</taxon>
    </lineage>
</organism>
<feature type="transmembrane region" description="Helical" evidence="8">
    <location>
        <begin position="327"/>
        <end position="346"/>
    </location>
</feature>
<evidence type="ECO:0000256" key="3">
    <source>
        <dbReference type="ARBA" id="ARBA00022448"/>
    </source>
</evidence>
<dbReference type="NCBIfam" id="TIGR00710">
    <property type="entry name" value="efflux_Bcr_CflA"/>
    <property type="match status" value="1"/>
</dbReference>
<dbReference type="EMBL" id="JAHBAY010000019">
    <property type="protein sequence ID" value="MBT0773654.1"/>
    <property type="molecule type" value="Genomic_DNA"/>
</dbReference>
<accession>A0ABS5TS84</accession>
<feature type="transmembrane region" description="Helical" evidence="8">
    <location>
        <begin position="62"/>
        <end position="83"/>
    </location>
</feature>
<feature type="transmembrane region" description="Helical" evidence="8">
    <location>
        <begin position="155"/>
        <end position="177"/>
    </location>
</feature>
<comment type="subcellular location">
    <subcellularLocation>
        <location evidence="1">Cell membrane</location>
        <topology evidence="1">Multi-pass membrane protein</topology>
    </subcellularLocation>
</comment>
<keyword evidence="6 8" id="KW-1133">Transmembrane helix</keyword>
<comment type="similarity">
    <text evidence="2">Belongs to the major facilitator superfamily. Bcr/CmlA family.</text>
</comment>
<evidence type="ECO:0000256" key="7">
    <source>
        <dbReference type="ARBA" id="ARBA00023136"/>
    </source>
</evidence>
<protein>
    <submittedName>
        <fullName evidence="10">Bcr/CflA family efflux MFS transporter</fullName>
    </submittedName>
</protein>
<sequence length="424" mass="42106">MSSTSEEAGQARDAGENASGAARVGIVLIAVLALQTAVPPFATDMYTPAFPEVMDDLGTSAGVLGLTLTTFFVGLAAGQLWGGPFSDRYGRKGPLLAGALVCLAGAVGCALAPNVTVLACVRLVQGFGGGTAAVVARAVVVDLTHGPELVRVMSLLMALGGLAPMIAPVAGAAVLTLGTWRAIFWALAALGLLMSVTAARVVPESLPARRRRRGGESPTSAGGLAQVLGNRVFLGWMLVAALSGFAMMAYIADAPYLLQGMKGMAPLPYALFFASTALAQVVLAMLNARLVGRHGVRPQVLVAGGLAGAAVAVAALAVAVGLLHSPVVLVCAGFLVLMAVQAFIYGNSTALAAAATSHVAGTAAAVQGVAGALAMAAAAPLASAGGDRTAVPMLGVMVAGVGGSLLALLALGRSARALPEPLSE</sequence>
<dbReference type="Proteomes" id="UP001197247">
    <property type="component" value="Unassembled WGS sequence"/>
</dbReference>
<feature type="transmembrane region" description="Helical" evidence="8">
    <location>
        <begin position="123"/>
        <end position="143"/>
    </location>
</feature>
<feature type="transmembrane region" description="Helical" evidence="8">
    <location>
        <begin position="233"/>
        <end position="252"/>
    </location>
</feature>
<feature type="transmembrane region" description="Helical" evidence="8">
    <location>
        <begin position="21"/>
        <end position="42"/>
    </location>
</feature>
<keyword evidence="3" id="KW-0813">Transport</keyword>